<dbReference type="FunFam" id="3.40.50.1360:FF:000001">
    <property type="entry name" value="Ribose-5-phosphate isomerase A"/>
    <property type="match status" value="1"/>
</dbReference>
<dbReference type="Gene3D" id="3.30.70.260">
    <property type="match status" value="1"/>
</dbReference>
<dbReference type="PANTHER" id="PTHR11934:SF0">
    <property type="entry name" value="RIBOSE-5-PHOSPHATE ISOMERASE"/>
    <property type="match status" value="1"/>
</dbReference>
<dbReference type="GO" id="GO:0009052">
    <property type="term" value="P:pentose-phosphate shunt, non-oxidative branch"/>
    <property type="evidence" value="ECO:0007669"/>
    <property type="project" value="UniProtKB-UniRule"/>
</dbReference>
<feature type="active site" description="Proton acceptor" evidence="3">
    <location>
        <position position="108"/>
    </location>
</feature>
<dbReference type="InterPro" id="IPR020672">
    <property type="entry name" value="Ribose5P_isomerase_typA_subgr"/>
</dbReference>
<dbReference type="Gene3D" id="3.40.50.1360">
    <property type="match status" value="1"/>
</dbReference>
<dbReference type="Proteomes" id="UP000197215">
    <property type="component" value="Unassembled WGS sequence"/>
</dbReference>
<keyword evidence="2 3" id="KW-0413">Isomerase</keyword>
<dbReference type="OrthoDB" id="5870696at2"/>
<dbReference type="NCBIfam" id="NF001924">
    <property type="entry name" value="PRK00702.1"/>
    <property type="match status" value="1"/>
</dbReference>
<dbReference type="GO" id="GO:0006014">
    <property type="term" value="P:D-ribose metabolic process"/>
    <property type="evidence" value="ECO:0007669"/>
    <property type="project" value="TreeGrafter"/>
</dbReference>
<comment type="catalytic activity">
    <reaction evidence="1 3">
        <text>aldehydo-D-ribose 5-phosphate = D-ribulose 5-phosphate</text>
        <dbReference type="Rhea" id="RHEA:14657"/>
        <dbReference type="ChEBI" id="CHEBI:58121"/>
        <dbReference type="ChEBI" id="CHEBI:58273"/>
        <dbReference type="EC" id="5.3.1.6"/>
    </reaction>
</comment>
<name>A0A212U083_9BURK</name>
<feature type="binding site" evidence="3">
    <location>
        <position position="126"/>
    </location>
    <ligand>
        <name>substrate</name>
    </ligand>
</feature>
<dbReference type="CDD" id="cd01398">
    <property type="entry name" value="RPI_A"/>
    <property type="match status" value="1"/>
</dbReference>
<evidence type="ECO:0000256" key="2">
    <source>
        <dbReference type="ARBA" id="ARBA00023235"/>
    </source>
</evidence>
<proteinExistence type="inferred from homology"/>
<accession>A0A212U083</accession>
<dbReference type="EC" id="5.3.1.6" evidence="3"/>
<evidence type="ECO:0000313" key="5">
    <source>
        <dbReference type="Proteomes" id="UP000197215"/>
    </source>
</evidence>
<organism evidence="4 5">
    <name type="scientific">Polynucleobacter victoriensis</name>
    <dbReference type="NCBI Taxonomy" id="2049319"/>
    <lineage>
        <taxon>Bacteria</taxon>
        <taxon>Pseudomonadati</taxon>
        <taxon>Pseudomonadota</taxon>
        <taxon>Betaproteobacteria</taxon>
        <taxon>Burkholderiales</taxon>
        <taxon>Burkholderiaceae</taxon>
        <taxon>Polynucleobacter</taxon>
    </lineage>
</organism>
<evidence type="ECO:0000313" key="4">
    <source>
        <dbReference type="EMBL" id="SNC71648.1"/>
    </source>
</evidence>
<dbReference type="AlphaFoldDB" id="A0A212U083"/>
<comment type="subunit">
    <text evidence="3">Homodimer.</text>
</comment>
<dbReference type="PANTHER" id="PTHR11934">
    <property type="entry name" value="RIBOSE-5-PHOSPHATE ISOMERASE"/>
    <property type="match status" value="1"/>
</dbReference>
<comment type="function">
    <text evidence="3">Catalyzes the reversible conversion of ribose-5-phosphate to ribulose 5-phosphate.</text>
</comment>
<dbReference type="Pfam" id="PF06026">
    <property type="entry name" value="Rib_5-P_isom_A"/>
    <property type="match status" value="1"/>
</dbReference>
<dbReference type="GO" id="GO:0005829">
    <property type="term" value="C:cytosol"/>
    <property type="evidence" value="ECO:0007669"/>
    <property type="project" value="TreeGrafter"/>
</dbReference>
<dbReference type="SUPFAM" id="SSF100950">
    <property type="entry name" value="NagB/RpiA/CoA transferase-like"/>
    <property type="match status" value="1"/>
</dbReference>
<gene>
    <name evidence="3" type="primary">rpiA</name>
    <name evidence="4" type="ORF">SAMN06295916_1333</name>
</gene>
<dbReference type="HAMAP" id="MF_00170">
    <property type="entry name" value="Rib_5P_isom_A"/>
    <property type="match status" value="1"/>
</dbReference>
<reference evidence="5" key="1">
    <citation type="submission" date="2017-06" db="EMBL/GenBank/DDBJ databases">
        <authorList>
            <person name="Varghese N."/>
            <person name="Submissions S."/>
        </authorList>
    </citation>
    <scope>NUCLEOTIDE SEQUENCE [LARGE SCALE GENOMIC DNA]</scope>
    <source>
        <strain evidence="5">MWH-VicM1</strain>
    </source>
</reference>
<dbReference type="GO" id="GO:0004751">
    <property type="term" value="F:ribose-5-phosphate isomerase activity"/>
    <property type="evidence" value="ECO:0007669"/>
    <property type="project" value="UniProtKB-UniRule"/>
</dbReference>
<dbReference type="NCBIfam" id="TIGR00021">
    <property type="entry name" value="rpiA"/>
    <property type="match status" value="1"/>
</dbReference>
<feature type="binding site" evidence="3">
    <location>
        <begin position="99"/>
        <end position="102"/>
    </location>
    <ligand>
        <name>substrate</name>
    </ligand>
</feature>
<dbReference type="InterPro" id="IPR004788">
    <property type="entry name" value="Ribose5P_isomerase_type_A"/>
</dbReference>
<comment type="pathway">
    <text evidence="3">Carbohydrate degradation; pentose phosphate pathway; D-ribose 5-phosphate from D-ribulose 5-phosphate (non-oxidative stage): step 1/1.</text>
</comment>
<dbReference type="UniPathway" id="UPA00115">
    <property type="reaction ID" value="UER00412"/>
</dbReference>
<protein>
    <recommendedName>
        <fullName evidence="3">Ribose-5-phosphate isomerase A</fullName>
        <ecNumber evidence="3">5.3.1.6</ecNumber>
    </recommendedName>
    <alternativeName>
        <fullName evidence="3">Phosphoriboisomerase A</fullName>
        <shortName evidence="3">PRI</shortName>
    </alternativeName>
</protein>
<dbReference type="RefSeq" id="WP_088813278.1">
    <property type="nucleotide sequence ID" value="NZ_FYEX01000002.1"/>
</dbReference>
<sequence>MYTQDQLKAMVAEAAKDEVLKHMAPGGILGVGTGSTANLFIDAIAPHKSHFAGVVSSSQASTERLKKHGFNVLDSNSVESLPMYVDGADEIDPQGHMLKGGGGALTREKIVAHLAKTFVCICDGSKQVAVMGQFPLPVEVIPMATAQVTRELEKLGGTVTLRKIKGTDQVFVTDNQAWILDVAGLKITNPVELESNINQIPGVVCNGLFARRKANVLLIGEANGVRRQTYS</sequence>
<dbReference type="EMBL" id="FYEX01000002">
    <property type="protein sequence ID" value="SNC71648.1"/>
    <property type="molecule type" value="Genomic_DNA"/>
</dbReference>
<comment type="similarity">
    <text evidence="3">Belongs to the ribose 5-phosphate isomerase family.</text>
</comment>
<feature type="binding site" evidence="3">
    <location>
        <begin position="33"/>
        <end position="36"/>
    </location>
    <ligand>
        <name>substrate</name>
    </ligand>
</feature>
<feature type="binding site" evidence="3">
    <location>
        <begin position="86"/>
        <end position="89"/>
    </location>
    <ligand>
        <name>substrate</name>
    </ligand>
</feature>
<evidence type="ECO:0000256" key="1">
    <source>
        <dbReference type="ARBA" id="ARBA00001713"/>
    </source>
</evidence>
<dbReference type="SUPFAM" id="SSF75445">
    <property type="entry name" value="D-ribose-5-phosphate isomerase (RpiA), lid domain"/>
    <property type="match status" value="1"/>
</dbReference>
<dbReference type="InterPro" id="IPR037171">
    <property type="entry name" value="NagB/RpiA_transferase-like"/>
</dbReference>
<evidence type="ECO:0000256" key="3">
    <source>
        <dbReference type="HAMAP-Rule" id="MF_00170"/>
    </source>
</evidence>
<keyword evidence="5" id="KW-1185">Reference proteome</keyword>